<dbReference type="SUPFAM" id="SSF54211">
    <property type="entry name" value="Ribosomal protein S5 domain 2-like"/>
    <property type="match status" value="1"/>
</dbReference>
<keyword evidence="10" id="KW-1185">Reference proteome</keyword>
<dbReference type="InterPro" id="IPR005324">
    <property type="entry name" value="Ribosomal_uS5_C"/>
</dbReference>
<evidence type="ECO:0000256" key="5">
    <source>
        <dbReference type="ARBA" id="ARBA00035407"/>
    </source>
</evidence>
<dbReference type="Pfam" id="PF03719">
    <property type="entry name" value="Ribosomal_S5_C"/>
    <property type="match status" value="1"/>
</dbReference>
<dbReference type="PANTHER" id="PTHR13718">
    <property type="entry name" value="RIBOSOMAL S SUBUNIT"/>
    <property type="match status" value="1"/>
</dbReference>
<dbReference type="InterPro" id="IPR013810">
    <property type="entry name" value="Ribosomal_uS5_N"/>
</dbReference>
<dbReference type="InterPro" id="IPR014721">
    <property type="entry name" value="Ribsml_uS5_D2-typ_fold_subgr"/>
</dbReference>
<dbReference type="GO" id="GO:0022627">
    <property type="term" value="C:cytosolic small ribosomal subunit"/>
    <property type="evidence" value="ECO:0007669"/>
    <property type="project" value="TreeGrafter"/>
</dbReference>
<evidence type="ECO:0000313" key="11">
    <source>
        <dbReference type="WBParaSite" id="GPUH_0000043001-mRNA-1"/>
    </source>
</evidence>
<evidence type="ECO:0000313" key="10">
    <source>
        <dbReference type="Proteomes" id="UP000271098"/>
    </source>
</evidence>
<evidence type="ECO:0000256" key="2">
    <source>
        <dbReference type="ARBA" id="ARBA00022980"/>
    </source>
</evidence>
<dbReference type="InterPro" id="IPR020568">
    <property type="entry name" value="Ribosomal_Su5_D2-typ_SF"/>
</dbReference>
<dbReference type="WBParaSite" id="GPUH_0000043001-mRNA-1">
    <property type="protein sequence ID" value="GPUH_0000043001-mRNA-1"/>
    <property type="gene ID" value="GPUH_0000043001"/>
</dbReference>
<reference evidence="11" key="1">
    <citation type="submission" date="2016-06" db="UniProtKB">
        <authorList>
            <consortium name="WormBaseParasite"/>
        </authorList>
    </citation>
    <scope>IDENTIFICATION</scope>
</reference>
<dbReference type="InterPro" id="IPR005711">
    <property type="entry name" value="Ribosomal_uS5_euk/arc"/>
</dbReference>
<dbReference type="Pfam" id="PF00333">
    <property type="entry name" value="Ribosomal_S5"/>
    <property type="match status" value="1"/>
</dbReference>
<evidence type="ECO:0000313" key="9">
    <source>
        <dbReference type="EMBL" id="VDK28072.1"/>
    </source>
</evidence>
<keyword evidence="2 6" id="KW-0689">Ribosomal protein</keyword>
<dbReference type="FunFam" id="3.30.160.20:FF:000002">
    <property type="entry name" value="40S ribosomal protein S2"/>
    <property type="match status" value="1"/>
</dbReference>
<dbReference type="Gene3D" id="3.30.230.10">
    <property type="match status" value="1"/>
</dbReference>
<evidence type="ECO:0000256" key="6">
    <source>
        <dbReference type="PROSITE-ProRule" id="PRU00268"/>
    </source>
</evidence>
<dbReference type="AlphaFoldDB" id="A0A183CVD9"/>
<dbReference type="SUPFAM" id="SSF54768">
    <property type="entry name" value="dsRNA-binding domain-like"/>
    <property type="match status" value="1"/>
</dbReference>
<dbReference type="OrthoDB" id="10253125at2759"/>
<proteinExistence type="inferred from homology"/>
<evidence type="ECO:0000256" key="3">
    <source>
        <dbReference type="ARBA" id="ARBA00023274"/>
    </source>
</evidence>
<organism evidence="11">
    <name type="scientific">Gongylonema pulchrum</name>
    <dbReference type="NCBI Taxonomy" id="637853"/>
    <lineage>
        <taxon>Eukaryota</taxon>
        <taxon>Metazoa</taxon>
        <taxon>Ecdysozoa</taxon>
        <taxon>Nematoda</taxon>
        <taxon>Chromadorea</taxon>
        <taxon>Rhabditida</taxon>
        <taxon>Spirurina</taxon>
        <taxon>Spiruromorpha</taxon>
        <taxon>Spiruroidea</taxon>
        <taxon>Gongylonematidae</taxon>
        <taxon>Gongylonema</taxon>
    </lineage>
</organism>
<dbReference type="Gene3D" id="3.30.160.20">
    <property type="match status" value="1"/>
</dbReference>
<feature type="domain" description="S5 DRBM" evidence="8">
    <location>
        <begin position="70"/>
        <end position="133"/>
    </location>
</feature>
<comment type="similarity">
    <text evidence="1 7">Belongs to the universal ribosomal protein uS5 family.</text>
</comment>
<dbReference type="PANTHER" id="PTHR13718:SF4">
    <property type="entry name" value="40S RIBOSOMAL PROTEIN S2"/>
    <property type="match status" value="1"/>
</dbReference>
<dbReference type="NCBIfam" id="TIGR01020">
    <property type="entry name" value="uS5_euk_arch"/>
    <property type="match status" value="1"/>
</dbReference>
<dbReference type="GO" id="GO:0006412">
    <property type="term" value="P:translation"/>
    <property type="evidence" value="ECO:0007669"/>
    <property type="project" value="InterPro"/>
</dbReference>
<evidence type="ECO:0000256" key="4">
    <source>
        <dbReference type="ARBA" id="ARBA00035255"/>
    </source>
</evidence>
<keyword evidence="3 6" id="KW-0687">Ribonucleoprotein</keyword>
<name>A0A183CVD9_9BILA</name>
<dbReference type="InterPro" id="IPR000851">
    <property type="entry name" value="Ribosomal_uS5"/>
</dbReference>
<gene>
    <name evidence="9" type="ORF">GPUH_LOCUS430</name>
</gene>
<evidence type="ECO:0000259" key="8">
    <source>
        <dbReference type="PROSITE" id="PS50881"/>
    </source>
</evidence>
<dbReference type="Proteomes" id="UP000271098">
    <property type="component" value="Unassembled WGS sequence"/>
</dbReference>
<evidence type="ECO:0000256" key="1">
    <source>
        <dbReference type="ARBA" id="ARBA00008945"/>
    </source>
</evidence>
<accession>A0A183CVD9</accession>
<sequence length="233" mass="25934">MERRRAFRGGFGSGYFSSFDSRASSDRPWTPVTKLGRLVKDGKVTSIEQIYQKSIPVLEHQIVDRLLPGLKNQVLRILPVQKETSGGLRTRFRAFVAIGDRNGHVGLGVQCAKRVSTAIRRAVYRAKTSVVPIRRAYWHFKTGVPHTIVARYYEVQVKLYPAPRGTGICGPPVIQKLLGLGGIQDCYTSATNCHMLGPLAKATFLAIKKTYFFEPVKDINCDFPELAVANAKL</sequence>
<dbReference type="EMBL" id="UYRT01000367">
    <property type="protein sequence ID" value="VDK28072.1"/>
    <property type="molecule type" value="Genomic_DNA"/>
</dbReference>
<reference evidence="9 10" key="2">
    <citation type="submission" date="2018-11" db="EMBL/GenBank/DDBJ databases">
        <authorList>
            <consortium name="Pathogen Informatics"/>
        </authorList>
    </citation>
    <scope>NUCLEOTIDE SEQUENCE [LARGE SCALE GENOMIC DNA]</scope>
</reference>
<dbReference type="GO" id="GO:0003735">
    <property type="term" value="F:structural constituent of ribosome"/>
    <property type="evidence" value="ECO:0007669"/>
    <property type="project" value="UniProtKB-UniRule"/>
</dbReference>
<dbReference type="PROSITE" id="PS50881">
    <property type="entry name" value="S5_DSRBD"/>
    <property type="match status" value="1"/>
</dbReference>
<evidence type="ECO:0000256" key="7">
    <source>
        <dbReference type="RuleBase" id="RU003823"/>
    </source>
</evidence>
<protein>
    <recommendedName>
        <fullName evidence="4">Small ribosomal subunit protein uS5</fullName>
    </recommendedName>
    <alternativeName>
        <fullName evidence="5">40S ribosomal protein S2</fullName>
    </alternativeName>
</protein>
<dbReference type="GO" id="GO:0003723">
    <property type="term" value="F:RNA binding"/>
    <property type="evidence" value="ECO:0007669"/>
    <property type="project" value="InterPro"/>
</dbReference>